<dbReference type="FunFam" id="2.30.29.30:FF:000452">
    <property type="entry name" value="Rho GTPase activator (Bem3)"/>
    <property type="match status" value="1"/>
</dbReference>
<gene>
    <name evidence="5" type="ORF">BAUCODRAFT_80202</name>
</gene>
<evidence type="ECO:0008006" key="7">
    <source>
        <dbReference type="Google" id="ProtNLM"/>
    </source>
</evidence>
<organism evidence="5 6">
    <name type="scientific">Baudoinia panamericana (strain UAMH 10762)</name>
    <name type="common">Angels' share fungus</name>
    <name type="synonym">Baudoinia compniacensis (strain UAMH 10762)</name>
    <dbReference type="NCBI Taxonomy" id="717646"/>
    <lineage>
        <taxon>Eukaryota</taxon>
        <taxon>Fungi</taxon>
        <taxon>Dikarya</taxon>
        <taxon>Ascomycota</taxon>
        <taxon>Pezizomycotina</taxon>
        <taxon>Dothideomycetes</taxon>
        <taxon>Dothideomycetidae</taxon>
        <taxon>Mycosphaerellales</taxon>
        <taxon>Teratosphaeriaceae</taxon>
        <taxon>Baudoinia</taxon>
    </lineage>
</organism>
<proteinExistence type="predicted"/>
<feature type="domain" description="PH" evidence="3">
    <location>
        <begin position="857"/>
        <end position="968"/>
    </location>
</feature>
<feature type="region of interest" description="Disordered" evidence="2">
    <location>
        <begin position="344"/>
        <end position="544"/>
    </location>
</feature>
<feature type="compositionally biased region" description="Low complexity" evidence="2">
    <location>
        <begin position="57"/>
        <end position="75"/>
    </location>
</feature>
<dbReference type="OrthoDB" id="185175at2759"/>
<dbReference type="InterPro" id="IPR000198">
    <property type="entry name" value="RhoGAP_dom"/>
</dbReference>
<feature type="compositionally biased region" description="Polar residues" evidence="2">
    <location>
        <begin position="653"/>
        <end position="662"/>
    </location>
</feature>
<feature type="region of interest" description="Disordered" evidence="2">
    <location>
        <begin position="293"/>
        <end position="331"/>
    </location>
</feature>
<evidence type="ECO:0000313" key="6">
    <source>
        <dbReference type="Proteomes" id="UP000011761"/>
    </source>
</evidence>
<feature type="compositionally biased region" description="Polar residues" evidence="2">
    <location>
        <begin position="26"/>
        <end position="39"/>
    </location>
</feature>
<dbReference type="EMBL" id="KB445564">
    <property type="protein sequence ID" value="EMC91102.1"/>
    <property type="molecule type" value="Genomic_DNA"/>
</dbReference>
<feature type="region of interest" description="Disordered" evidence="2">
    <location>
        <begin position="560"/>
        <end position="592"/>
    </location>
</feature>
<dbReference type="Gene3D" id="1.10.555.10">
    <property type="entry name" value="Rho GTPase activation protein"/>
    <property type="match status" value="1"/>
</dbReference>
<dbReference type="Pfam" id="PF00169">
    <property type="entry name" value="PH"/>
    <property type="match status" value="1"/>
</dbReference>
<feature type="compositionally biased region" description="Polar residues" evidence="2">
    <location>
        <begin position="386"/>
        <end position="408"/>
    </location>
</feature>
<evidence type="ECO:0000259" key="3">
    <source>
        <dbReference type="PROSITE" id="PS50003"/>
    </source>
</evidence>
<feature type="compositionally biased region" description="Polar residues" evidence="2">
    <location>
        <begin position="154"/>
        <end position="172"/>
    </location>
</feature>
<dbReference type="InterPro" id="IPR011993">
    <property type="entry name" value="PH-like_dom_sf"/>
</dbReference>
<dbReference type="GO" id="GO:0005938">
    <property type="term" value="C:cell cortex"/>
    <property type="evidence" value="ECO:0007669"/>
    <property type="project" value="UniProtKB-ARBA"/>
</dbReference>
<dbReference type="PANTHER" id="PTHR23176">
    <property type="entry name" value="RHO/RAC/CDC GTPASE-ACTIVATING PROTEIN"/>
    <property type="match status" value="1"/>
</dbReference>
<evidence type="ECO:0000256" key="2">
    <source>
        <dbReference type="SAM" id="MobiDB-lite"/>
    </source>
</evidence>
<dbReference type="RefSeq" id="XP_007681507.1">
    <property type="nucleotide sequence ID" value="XM_007683317.1"/>
</dbReference>
<evidence type="ECO:0000259" key="4">
    <source>
        <dbReference type="PROSITE" id="PS50238"/>
    </source>
</evidence>
<dbReference type="SUPFAM" id="SSF48350">
    <property type="entry name" value="GTPase activation domain, GAP"/>
    <property type="match status" value="1"/>
</dbReference>
<dbReference type="GeneID" id="19117329"/>
<dbReference type="InterPro" id="IPR001849">
    <property type="entry name" value="PH_domain"/>
</dbReference>
<dbReference type="InterPro" id="IPR008936">
    <property type="entry name" value="Rho_GTPase_activation_prot"/>
</dbReference>
<protein>
    <recommendedName>
        <fullName evidence="7">RhoGAP-domain-containing protein</fullName>
    </recommendedName>
</protein>
<evidence type="ECO:0000313" key="5">
    <source>
        <dbReference type="EMBL" id="EMC91102.1"/>
    </source>
</evidence>
<feature type="compositionally biased region" description="Polar residues" evidence="2">
    <location>
        <begin position="1058"/>
        <end position="1077"/>
    </location>
</feature>
<dbReference type="CDD" id="cd13277">
    <property type="entry name" value="PH_Bem3"/>
    <property type="match status" value="1"/>
</dbReference>
<feature type="region of interest" description="Disordered" evidence="2">
    <location>
        <begin position="1"/>
        <end position="223"/>
    </location>
</feature>
<dbReference type="PROSITE" id="PS50238">
    <property type="entry name" value="RHOGAP"/>
    <property type="match status" value="1"/>
</dbReference>
<sequence>MSKPGQYGLPGPSSAQVTGVHDERSYTITPQAQAGSSSSKPRRTRPVPSPLQESITARSASDASSPRSPGTPTGSAARTVHSQGRIPTTSTNANALLVDRVRGPNPGKKAPTSPTLEEFRSVVTRDALREAAAAQPPNSQLRNASAPLVGAVTPGSQVSPPASPTMNSSAFQPSHRAELASVDGRPIMGRNTSIDSTVSSNSAGHGHSQKPSTGSSYRVSQENAGPQDVATIIAAAGSPEAAVQKLLNEKNQAASHNAQLWRLVEKQRAMILGLNKDLEKTLKEKERYRKKLKDHLVQSQSAPTLTTQQVAEVDGRESSQSPVTASDGGRDVATAAMTAAELRGTSLDSRKVSDTSELASVGRGRSDTPQSATKPPSSSSSQSSSLRNSPNVAQTPTFASVQQATANFPSSPKSISSPKSKEGAIRKAPPAPLQLSPIPIANTMAASKIVDPSDSDYEEDPDSARAEQMLRGRRKTREEDDREREAVAMHELEQRSQSKKKSKSKSKATAAQPEPAEMPSSTTLATESAPDARPKQQQVFQATADPISILRQRAVSDGAGLVKSNTAPSLMSPGLPMTPGLPMSPRPGHKPLNSPMPRMPNTPMMPMSPKAGLANVAGLPLSPRAPRQPLPMVPQTPLTFASPHLARAEMYHQQAQAQQGSISEMLKPSPNPSPEHEQPPTLSGPIPKTPGEVYRGLVVEQYPDLLLPPNALPSIYIRTSSSRLKPSRQSYIAPKQADESPVLTLAVYERSDNRQLWRVEKTVASIVLLDAQIKSVCAFRDRLPDKTLFVGHAPAKIDARRVATDAYFEGMLDSLENDTAAKILCKFLSIDAYGAEAMDYFPASSDARPDTPIAKHRSQRAGYLTKRGKNFGGWKARYFVLDGPNLKYFEAPGGAHLGSIKLQNAQIGKQSASPTNATQEDEDNQFRHAFLILEPKKKDSNSLVRHVLCAESDEERDDWVDALLQYVDFKDEEEEVSSTKGTQFIRPDLSGARSPRLQKSMNDLQLPLKPIDRTHLAPKDLRVVNYHETIAGEAPIIGPSRKMGSSSPPREDGLSPASEPTPTSMHPNISAPTNLHVISNAGDWGMKPPPTPQTANKDRKKSMFDYIRGRSSSDTAPGLASPGLPPLDRTQAGGGRAVFGAPLSEAVEFARPIGVATELPAVVYRCIEYLTAQGAIAEEGIFRMSGSNTVVKALKDRFNSEGDVNLVAEDQYYDIHAVASLLKLYFRELPVSILTRELHLDFMQCMDYHSQEKVVALNMLVNKLPKPNRALLHALAMFLMSIVQNAEVNKMNVRNVGIVFSPTLNVPGPLISSFVEEQEIIFGPPIDDSDSPVSATEMVPQSFATDLRSPRKQMFSDLPTPAYNQTTFQPHGALHTGDVGMIPMQPNYPTYQMAPQGDGGFGSLNDALRAPTVYTTAANGTPTPRDVKTKRRESAMMMLSPLTPGGPQKKASMSRLRVGDGSSF</sequence>
<dbReference type="Proteomes" id="UP000011761">
    <property type="component" value="Unassembled WGS sequence"/>
</dbReference>
<evidence type="ECO:0000256" key="1">
    <source>
        <dbReference type="ARBA" id="ARBA00022468"/>
    </source>
</evidence>
<name>M2LBA4_BAUPA</name>
<feature type="region of interest" description="Disordered" evidence="2">
    <location>
        <begin position="651"/>
        <end position="689"/>
    </location>
</feature>
<dbReference type="SMART" id="SM00324">
    <property type="entry name" value="RhoGAP"/>
    <property type="match status" value="1"/>
</dbReference>
<dbReference type="InterPro" id="IPR050729">
    <property type="entry name" value="Rho-GAP"/>
</dbReference>
<dbReference type="eggNOG" id="KOG4269">
    <property type="taxonomic scope" value="Eukaryota"/>
</dbReference>
<feature type="compositionally biased region" description="Low complexity" evidence="2">
    <location>
        <begin position="409"/>
        <end position="418"/>
    </location>
</feature>
<dbReference type="Pfam" id="PF00620">
    <property type="entry name" value="RhoGAP"/>
    <property type="match status" value="1"/>
</dbReference>
<feature type="region of interest" description="Disordered" evidence="2">
    <location>
        <begin position="1035"/>
        <end position="1133"/>
    </location>
</feature>
<feature type="compositionally biased region" description="Basic and acidic residues" evidence="2">
    <location>
        <begin position="462"/>
        <end position="496"/>
    </location>
</feature>
<dbReference type="OMA" id="HQMFSDL"/>
<dbReference type="GO" id="GO:0005096">
    <property type="term" value="F:GTPase activator activity"/>
    <property type="evidence" value="ECO:0007669"/>
    <property type="project" value="UniProtKB-KW"/>
</dbReference>
<dbReference type="PANTHER" id="PTHR23176:SF129">
    <property type="entry name" value="RHO GTPASE ACTIVATING PROTEIN AT 16F, ISOFORM E-RELATED"/>
    <property type="match status" value="1"/>
</dbReference>
<feature type="region of interest" description="Disordered" evidence="2">
    <location>
        <begin position="1438"/>
        <end position="1464"/>
    </location>
</feature>
<dbReference type="GO" id="GO:0007165">
    <property type="term" value="P:signal transduction"/>
    <property type="evidence" value="ECO:0007669"/>
    <property type="project" value="InterPro"/>
</dbReference>
<dbReference type="PROSITE" id="PS50003">
    <property type="entry name" value="PH_DOMAIN"/>
    <property type="match status" value="1"/>
</dbReference>
<feature type="compositionally biased region" description="Polar residues" evidence="2">
    <location>
        <begin position="190"/>
        <end position="223"/>
    </location>
</feature>
<keyword evidence="6" id="KW-1185">Reference proteome</keyword>
<dbReference type="STRING" id="717646.M2LBA4"/>
<feature type="domain" description="Rho-GAP" evidence="4">
    <location>
        <begin position="1141"/>
        <end position="1347"/>
    </location>
</feature>
<feature type="compositionally biased region" description="Polar residues" evidence="2">
    <location>
        <begin position="367"/>
        <end position="376"/>
    </location>
</feature>
<dbReference type="KEGG" id="bcom:BAUCODRAFT_80202"/>
<dbReference type="SUPFAM" id="SSF50729">
    <property type="entry name" value="PH domain-like"/>
    <property type="match status" value="1"/>
</dbReference>
<keyword evidence="1" id="KW-0343">GTPase activation</keyword>
<feature type="compositionally biased region" description="Polar residues" evidence="2">
    <location>
        <begin position="297"/>
        <end position="310"/>
    </location>
</feature>
<accession>M2LBA4</accession>
<feature type="compositionally biased region" description="Basic residues" evidence="2">
    <location>
        <begin position="497"/>
        <end position="506"/>
    </location>
</feature>
<dbReference type="SMART" id="SM00233">
    <property type="entry name" value="PH"/>
    <property type="match status" value="1"/>
</dbReference>
<feature type="compositionally biased region" description="Polar residues" evidence="2">
    <location>
        <begin position="80"/>
        <end position="94"/>
    </location>
</feature>
<reference evidence="5 6" key="1">
    <citation type="journal article" date="2012" name="PLoS Pathog.">
        <title>Diverse lifestyles and strategies of plant pathogenesis encoded in the genomes of eighteen Dothideomycetes fungi.</title>
        <authorList>
            <person name="Ohm R.A."/>
            <person name="Feau N."/>
            <person name="Henrissat B."/>
            <person name="Schoch C.L."/>
            <person name="Horwitz B.A."/>
            <person name="Barry K.W."/>
            <person name="Condon B.J."/>
            <person name="Copeland A.C."/>
            <person name="Dhillon B."/>
            <person name="Glaser F."/>
            <person name="Hesse C.N."/>
            <person name="Kosti I."/>
            <person name="LaButti K."/>
            <person name="Lindquist E.A."/>
            <person name="Lucas S."/>
            <person name="Salamov A.A."/>
            <person name="Bradshaw R.E."/>
            <person name="Ciuffetti L."/>
            <person name="Hamelin R.C."/>
            <person name="Kema G.H.J."/>
            <person name="Lawrence C."/>
            <person name="Scott J.A."/>
            <person name="Spatafora J.W."/>
            <person name="Turgeon B.G."/>
            <person name="de Wit P.J.G.M."/>
            <person name="Zhong S."/>
            <person name="Goodwin S.B."/>
            <person name="Grigoriev I.V."/>
        </authorList>
    </citation>
    <scope>NUCLEOTIDE SEQUENCE [LARGE SCALE GENOMIC DNA]</scope>
    <source>
        <strain evidence="5 6">UAMH 10762</strain>
    </source>
</reference>
<dbReference type="HOGENOM" id="CLU_002671_0_0_1"/>
<dbReference type="Gene3D" id="2.30.29.30">
    <property type="entry name" value="Pleckstrin-homology domain (PH domain)/Phosphotyrosine-binding domain (PTB)"/>
    <property type="match status" value="1"/>
</dbReference>